<keyword evidence="2" id="KW-0614">Plasmid</keyword>
<proteinExistence type="predicted"/>
<dbReference type="InterPro" id="IPR043519">
    <property type="entry name" value="NT_sf"/>
</dbReference>
<dbReference type="PANTHER" id="PTHR43852:SF3">
    <property type="entry name" value="NUCLEOTIDYLTRANSFERASE"/>
    <property type="match status" value="1"/>
</dbReference>
<evidence type="ECO:0000313" key="2">
    <source>
        <dbReference type="EMBL" id="AOR25034.1"/>
    </source>
</evidence>
<dbReference type="KEGG" id="ctae:BGI42_14910"/>
<gene>
    <name evidence="2" type="ORF">BGI42_14910</name>
</gene>
<geneLocation type="plasmid" evidence="3">
    <name>pct2</name>
</geneLocation>
<dbReference type="GO" id="GO:0016740">
    <property type="term" value="F:transferase activity"/>
    <property type="evidence" value="ECO:0007669"/>
    <property type="project" value="UniProtKB-KW"/>
</dbReference>
<dbReference type="OrthoDB" id="1716545at2"/>
<name>A0A1D7XNZ6_9CLOT</name>
<dbReference type="AlphaFoldDB" id="A0A1D7XNZ6"/>
<dbReference type="InterPro" id="IPR041633">
    <property type="entry name" value="Polbeta"/>
</dbReference>
<dbReference type="SUPFAM" id="SSF81301">
    <property type="entry name" value="Nucleotidyltransferase"/>
    <property type="match status" value="1"/>
</dbReference>
<dbReference type="EMBL" id="CP017255">
    <property type="protein sequence ID" value="AOR25034.1"/>
    <property type="molecule type" value="Genomic_DNA"/>
</dbReference>
<dbReference type="InterPro" id="IPR052930">
    <property type="entry name" value="TA_antitoxin_MntA"/>
</dbReference>
<keyword evidence="3" id="KW-1185">Reference proteome</keyword>
<dbReference type="PANTHER" id="PTHR43852">
    <property type="entry name" value="NUCLEOTIDYLTRANSFERASE"/>
    <property type="match status" value="1"/>
</dbReference>
<dbReference type="RefSeq" id="WP_069681153.1">
    <property type="nucleotide sequence ID" value="NZ_CP017255.2"/>
</dbReference>
<evidence type="ECO:0000259" key="1">
    <source>
        <dbReference type="Pfam" id="PF18765"/>
    </source>
</evidence>
<feature type="domain" description="Polymerase beta nucleotidyltransferase" evidence="1">
    <location>
        <begin position="16"/>
        <end position="91"/>
    </location>
</feature>
<organism evidence="2 3">
    <name type="scientific">Clostridium taeniosporum</name>
    <dbReference type="NCBI Taxonomy" id="394958"/>
    <lineage>
        <taxon>Bacteria</taxon>
        <taxon>Bacillati</taxon>
        <taxon>Bacillota</taxon>
        <taxon>Clostridia</taxon>
        <taxon>Eubacteriales</taxon>
        <taxon>Clostridiaceae</taxon>
        <taxon>Clostridium</taxon>
    </lineage>
</organism>
<accession>A0A1D7XNZ6</accession>
<keyword evidence="2" id="KW-0808">Transferase</keyword>
<dbReference type="Proteomes" id="UP000094652">
    <property type="component" value="Plasmid pCt2"/>
</dbReference>
<evidence type="ECO:0000313" key="3">
    <source>
        <dbReference type="Proteomes" id="UP000094652"/>
    </source>
</evidence>
<dbReference type="Pfam" id="PF18765">
    <property type="entry name" value="Polbeta"/>
    <property type="match status" value="1"/>
</dbReference>
<dbReference type="Gene3D" id="3.30.460.10">
    <property type="entry name" value="Beta Polymerase, domain 2"/>
    <property type="match status" value="1"/>
</dbReference>
<sequence>MLEKKEIEKIILDTIPKDKTEAIYIFGSYNTEFFDEDSDIDIGWFCKNVTEKERVLLEYELEEKIGRAVDLVIPNKNKILILNEILAGQWIGELSDEFCIWFDDNITDIQDQAEDLLKLM</sequence>
<protein>
    <submittedName>
        <fullName evidence="2">Nucleotidyltransferase domain-containing protein</fullName>
    </submittedName>
</protein>
<dbReference type="CDD" id="cd05403">
    <property type="entry name" value="NT_KNTase_like"/>
    <property type="match status" value="1"/>
</dbReference>
<reference evidence="3" key="1">
    <citation type="submission" date="2016-09" db="EMBL/GenBank/DDBJ databases">
        <title>Genomics of Clostridium taeniosporum, an organism which forms endospores with ribbon-like appendages.</title>
        <authorList>
            <person name="Walker J.R."/>
        </authorList>
    </citation>
    <scope>NUCLEOTIDE SEQUENCE [LARGE SCALE GENOMIC DNA]</scope>
    <source>
        <strain evidence="3">1/k</strain>
        <plasmid evidence="3">Plasmid pct2</plasmid>
    </source>
</reference>